<dbReference type="InterPro" id="IPR008271">
    <property type="entry name" value="Ser/Thr_kinase_AS"/>
</dbReference>
<dbReference type="InterPro" id="IPR011990">
    <property type="entry name" value="TPR-like_helical_dom_sf"/>
</dbReference>
<dbReference type="InterPro" id="IPR006597">
    <property type="entry name" value="Sel1-like"/>
</dbReference>
<dbReference type="SMART" id="SM00028">
    <property type="entry name" value="TPR"/>
    <property type="match status" value="3"/>
</dbReference>
<reference evidence="3 4" key="1">
    <citation type="submission" date="2024-04" db="EMBL/GenBank/DDBJ databases">
        <title>Tritrichomonas musculus Genome.</title>
        <authorList>
            <person name="Alves-Ferreira E."/>
            <person name="Grigg M."/>
            <person name="Lorenzi H."/>
            <person name="Galac M."/>
        </authorList>
    </citation>
    <scope>NUCLEOTIDE SEQUENCE [LARGE SCALE GENOMIC DNA]</scope>
    <source>
        <strain evidence="3 4">EAF2021</strain>
    </source>
</reference>
<dbReference type="Gene3D" id="1.10.510.10">
    <property type="entry name" value="Transferase(Phosphotransferase) domain 1"/>
    <property type="match status" value="1"/>
</dbReference>
<dbReference type="PANTHER" id="PTHR11102">
    <property type="entry name" value="SEL-1-LIKE PROTEIN"/>
    <property type="match status" value="1"/>
</dbReference>
<dbReference type="Gene3D" id="1.25.40.10">
    <property type="entry name" value="Tetratricopeptide repeat domain"/>
    <property type="match status" value="2"/>
</dbReference>
<dbReference type="InterPro" id="IPR050767">
    <property type="entry name" value="Sel1_AlgK"/>
</dbReference>
<dbReference type="Pfam" id="PF00069">
    <property type="entry name" value="Pkinase"/>
    <property type="match status" value="1"/>
</dbReference>
<organism evidence="3 4">
    <name type="scientific">Tritrichomonas musculus</name>
    <dbReference type="NCBI Taxonomy" id="1915356"/>
    <lineage>
        <taxon>Eukaryota</taxon>
        <taxon>Metamonada</taxon>
        <taxon>Parabasalia</taxon>
        <taxon>Tritrichomonadida</taxon>
        <taxon>Tritrichomonadidae</taxon>
        <taxon>Tritrichomonas</taxon>
    </lineage>
</organism>
<evidence type="ECO:0000259" key="2">
    <source>
        <dbReference type="PROSITE" id="PS50011"/>
    </source>
</evidence>
<dbReference type="Proteomes" id="UP001470230">
    <property type="component" value="Unassembled WGS sequence"/>
</dbReference>
<evidence type="ECO:0000313" key="4">
    <source>
        <dbReference type="Proteomes" id="UP001470230"/>
    </source>
</evidence>
<dbReference type="InterPro" id="IPR011009">
    <property type="entry name" value="Kinase-like_dom_sf"/>
</dbReference>
<dbReference type="PANTHER" id="PTHR11102:SF147">
    <property type="entry name" value="SEL1L ADAPTOR SUBUNIT OF ERAD E3 UBIQUITIN LIGASE"/>
    <property type="match status" value="1"/>
</dbReference>
<sequence length="1323" mass="156275">MNQISLQELPPSFCEMADRINNEILKQLYANFSFNYISKEILNDKSAVSNSLLNYIQDCKFAAYHFSNLHHRINKNENKYFNSPSGERISYCIVCIEEKCFIIEQTDTDLIKTIFPGNQPISILYSHSNFSDSTQTPKKQDQYHIKEEINNFIDSFNEEVQNNYFIKLTIPSIACYIIRRHFYPKDYFKNQSFFNFGEPLNSNEMTIKLKLKKYLFQYEPFIQQNIISLILLRQDYKSLDFESIQQNSTQDFVEKDFIKLRKIYDNQNSFFYLVIHVKSFYIFMMKKIDKPDDISHATEHEISFCSNFKHRCFNRFYGFLKEKEKITGFIYKFLCNGSLSSYIGSNWNNSCNSLMIITRIIQGISYLHSNSLVYRDLKPTNILFDNDYIPYISDFETIRTLNQEQKDDVFTYDFGSFTYSSPEQDQGKPITYSTDIYSFGLLVYYIIKKKNLFSCNCNKKEIKLEELNCPLNIQNLIQNCIKYKPEERMEMDEIQKVICEEIDSLEYIVQCLLEDLPNINETLVLQYCFESMIINKKKGISLDDYRPIFLKFQQLYHFKVEQDDSSFYYHLGLLYYRKHECIKPSIIESIKYFSKAATLKNSDALVNLGNIYREGNEIEKDYAKAFEYYKKSAEMNNSLGVLFLGNCYRYGIAVEQDIQKAIMLYEKAVELNNYYAFIELGKIYFLGLGVQQNFQKALDYFTMSDEQNNLDASYFLAVIYEYGLGITKDHDKSLYYYNKIAQFGNSRALLNLGYKYLKGLGVAKDILRAREYFLRSSEMEENSEALYQLGNIYYNGIGIEQDYNLAEEFYKKSAELQNSEAYLALGNYYYNIKKNNKLAKDYYELAANHKNSEAYLALGYFYENAIGVIKDYIKAKKLYIKSAKLENMHALYRLGCLCINDDIFEKEIETAINYFKNCAQIESGIVFIYNCDNGVFMYQNKINSFRYHAFNDLGLIYLIELNDIENAGKNLKEAAFAEFPFGQNNFGLFNQIYLNDLNMAQHMYQRSLRHKFALAEYNLGYLKEKENNINESINLYSQASEHEDEPFIFRNMEFNDIRLKLSQTFIFRYVNLKLCEFYISEKNLEKAGQYFVKAFDKLKLTNDNSKYPFQFHYYFSTNSFDYLKNYILNFPDFNLKNQHSRMNSKESSAYNLILSSQNHEKNDSDGNSKLDNDQKNHNEIMFRYEFDSDDSTPKSNKSHSHNLVFKVSYDYKNDQTFQFCYKLKSHEEEINSDYNHNDSIQEKIIFEDPKSLFDFVINNIDQKVIKSFLDEVNDIIITMKNYLYTPPYQILFGRIFLDNSKHISSNTSSIDISDTFYDGLKND</sequence>
<name>A0ABR2GW58_9EUKA</name>
<feature type="domain" description="Protein kinase" evidence="2">
    <location>
        <begin position="257"/>
        <end position="508"/>
    </location>
</feature>
<dbReference type="SMART" id="SM00220">
    <property type="entry name" value="S_TKc"/>
    <property type="match status" value="1"/>
</dbReference>
<dbReference type="SUPFAM" id="SSF56112">
    <property type="entry name" value="Protein kinase-like (PK-like)"/>
    <property type="match status" value="1"/>
</dbReference>
<accession>A0ABR2GW58</accession>
<evidence type="ECO:0000313" key="3">
    <source>
        <dbReference type="EMBL" id="KAK8837903.1"/>
    </source>
</evidence>
<dbReference type="CDD" id="cd00180">
    <property type="entry name" value="PKc"/>
    <property type="match status" value="1"/>
</dbReference>
<comment type="caution">
    <text evidence="3">The sequence shown here is derived from an EMBL/GenBank/DDBJ whole genome shotgun (WGS) entry which is preliminary data.</text>
</comment>
<dbReference type="PROSITE" id="PS00108">
    <property type="entry name" value="PROTEIN_KINASE_ST"/>
    <property type="match status" value="1"/>
</dbReference>
<gene>
    <name evidence="3" type="ORF">M9Y10_035844</name>
</gene>
<comment type="similarity">
    <text evidence="1">Belongs to the sel-1 family.</text>
</comment>
<protein>
    <recommendedName>
        <fullName evidence="2">Protein kinase domain-containing protein</fullName>
    </recommendedName>
</protein>
<keyword evidence="4" id="KW-1185">Reference proteome</keyword>
<dbReference type="SMART" id="SM00671">
    <property type="entry name" value="SEL1"/>
    <property type="match status" value="11"/>
</dbReference>
<dbReference type="PROSITE" id="PS50011">
    <property type="entry name" value="PROTEIN_KINASE_DOM"/>
    <property type="match status" value="1"/>
</dbReference>
<dbReference type="InterPro" id="IPR019734">
    <property type="entry name" value="TPR_rpt"/>
</dbReference>
<evidence type="ECO:0000256" key="1">
    <source>
        <dbReference type="ARBA" id="ARBA00038101"/>
    </source>
</evidence>
<dbReference type="EMBL" id="JAPFFF010000057">
    <property type="protein sequence ID" value="KAK8837903.1"/>
    <property type="molecule type" value="Genomic_DNA"/>
</dbReference>
<dbReference type="Pfam" id="PF08238">
    <property type="entry name" value="Sel1"/>
    <property type="match status" value="10"/>
</dbReference>
<proteinExistence type="inferred from homology"/>
<dbReference type="InterPro" id="IPR000719">
    <property type="entry name" value="Prot_kinase_dom"/>
</dbReference>
<dbReference type="SUPFAM" id="SSF81901">
    <property type="entry name" value="HCP-like"/>
    <property type="match status" value="3"/>
</dbReference>